<dbReference type="GO" id="GO:0005634">
    <property type="term" value="C:nucleus"/>
    <property type="evidence" value="ECO:0007669"/>
    <property type="project" value="TreeGrafter"/>
</dbReference>
<dbReference type="SUPFAM" id="SSF50978">
    <property type="entry name" value="WD40 repeat-like"/>
    <property type="match status" value="1"/>
</dbReference>
<dbReference type="InterPro" id="IPR001680">
    <property type="entry name" value="WD40_rpt"/>
</dbReference>
<dbReference type="InterPro" id="IPR020472">
    <property type="entry name" value="WD40_PAC1"/>
</dbReference>
<dbReference type="PRINTS" id="PR00320">
    <property type="entry name" value="GPROTEINBRPT"/>
</dbReference>
<evidence type="ECO:0000256" key="2">
    <source>
        <dbReference type="ARBA" id="ARBA00022574"/>
    </source>
</evidence>
<keyword evidence="3" id="KW-0677">Repeat</keyword>
<feature type="region of interest" description="Disordered" evidence="7">
    <location>
        <begin position="232"/>
        <end position="293"/>
    </location>
</feature>
<dbReference type="PROSITE" id="PS00678">
    <property type="entry name" value="WD_REPEATS_1"/>
    <property type="match status" value="2"/>
</dbReference>
<feature type="repeat" description="WD" evidence="6">
    <location>
        <begin position="384"/>
        <end position="426"/>
    </location>
</feature>
<dbReference type="Proteomes" id="UP001150569">
    <property type="component" value="Unassembled WGS sequence"/>
</dbReference>
<organism evidence="8 9">
    <name type="scientific">Tieghemiomyces parasiticus</name>
    <dbReference type="NCBI Taxonomy" id="78921"/>
    <lineage>
        <taxon>Eukaryota</taxon>
        <taxon>Fungi</taxon>
        <taxon>Fungi incertae sedis</taxon>
        <taxon>Zoopagomycota</taxon>
        <taxon>Kickxellomycotina</taxon>
        <taxon>Dimargaritomycetes</taxon>
        <taxon>Dimargaritales</taxon>
        <taxon>Dimargaritaceae</taxon>
        <taxon>Tieghemiomyces</taxon>
    </lineage>
</organism>
<evidence type="ECO:0000313" key="9">
    <source>
        <dbReference type="Proteomes" id="UP001150569"/>
    </source>
</evidence>
<keyword evidence="4" id="KW-0833">Ubl conjugation pathway</keyword>
<dbReference type="PROSITE" id="PS50082">
    <property type="entry name" value="WD_REPEATS_2"/>
    <property type="match status" value="4"/>
</dbReference>
<dbReference type="EMBL" id="JANBPT010000057">
    <property type="protein sequence ID" value="KAJ1928846.1"/>
    <property type="molecule type" value="Genomic_DNA"/>
</dbReference>
<evidence type="ECO:0000256" key="4">
    <source>
        <dbReference type="ARBA" id="ARBA00022786"/>
    </source>
</evidence>
<dbReference type="InterPro" id="IPR019775">
    <property type="entry name" value="WD40_repeat_CS"/>
</dbReference>
<dbReference type="InterPro" id="IPR036322">
    <property type="entry name" value="WD40_repeat_dom_sf"/>
</dbReference>
<evidence type="ECO:0000256" key="5">
    <source>
        <dbReference type="ARBA" id="ARBA00038344"/>
    </source>
</evidence>
<dbReference type="SMART" id="SM00320">
    <property type="entry name" value="WD40"/>
    <property type="match status" value="5"/>
</dbReference>
<dbReference type="PANTHER" id="PTHR22852:SF0">
    <property type="entry name" value="DENTICLELESS PROTEIN HOMOLOG"/>
    <property type="match status" value="1"/>
</dbReference>
<comment type="similarity">
    <text evidence="5">Belongs to the WD repeat cdt2 family.</text>
</comment>
<comment type="pathway">
    <text evidence="1">Protein modification; protein ubiquitination.</text>
</comment>
<proteinExistence type="inferred from homology"/>
<dbReference type="PROSITE" id="PS50294">
    <property type="entry name" value="WD_REPEATS_REGION"/>
    <property type="match status" value="3"/>
</dbReference>
<feature type="repeat" description="WD" evidence="6">
    <location>
        <begin position="121"/>
        <end position="162"/>
    </location>
</feature>
<keyword evidence="2 6" id="KW-0853">WD repeat</keyword>
<dbReference type="InterPro" id="IPR015943">
    <property type="entry name" value="WD40/YVTN_repeat-like_dom_sf"/>
</dbReference>
<feature type="repeat" description="WD" evidence="6">
    <location>
        <begin position="350"/>
        <end position="381"/>
    </location>
</feature>
<comment type="caution">
    <text evidence="8">The sequence shown here is derived from an EMBL/GenBank/DDBJ whole genome shotgun (WGS) entry which is preliminary data.</text>
</comment>
<evidence type="ECO:0000313" key="8">
    <source>
        <dbReference type="EMBL" id="KAJ1928846.1"/>
    </source>
</evidence>
<dbReference type="Pfam" id="PF00400">
    <property type="entry name" value="WD40"/>
    <property type="match status" value="4"/>
</dbReference>
<dbReference type="Gene3D" id="2.130.10.10">
    <property type="entry name" value="YVTN repeat-like/Quinoprotein amine dehydrogenase"/>
    <property type="match status" value="2"/>
</dbReference>
<keyword evidence="9" id="KW-1185">Reference proteome</keyword>
<dbReference type="AlphaFoldDB" id="A0A9W8DY32"/>
<dbReference type="InterPro" id="IPR051865">
    <property type="entry name" value="WD-repeat_CDT2_adapter"/>
</dbReference>
<feature type="compositionally biased region" description="Gly residues" evidence="7">
    <location>
        <begin position="234"/>
        <end position="243"/>
    </location>
</feature>
<dbReference type="PANTHER" id="PTHR22852">
    <property type="entry name" value="LETHAL 2 DENTICLELESS PROTEIN RETINOIC ACID-REGULATED NUCLEAR MATRIX-ASSOCIATED PROTEIN"/>
    <property type="match status" value="1"/>
</dbReference>
<dbReference type="GO" id="GO:0043161">
    <property type="term" value="P:proteasome-mediated ubiquitin-dependent protein catabolic process"/>
    <property type="evidence" value="ECO:0007669"/>
    <property type="project" value="TreeGrafter"/>
</dbReference>
<evidence type="ECO:0000256" key="6">
    <source>
        <dbReference type="PROSITE-ProRule" id="PRU00221"/>
    </source>
</evidence>
<evidence type="ECO:0000256" key="7">
    <source>
        <dbReference type="SAM" id="MobiDB-lite"/>
    </source>
</evidence>
<feature type="repeat" description="WD" evidence="6">
    <location>
        <begin position="163"/>
        <end position="198"/>
    </location>
</feature>
<dbReference type="OrthoDB" id="2096344at2759"/>
<reference evidence="8" key="1">
    <citation type="submission" date="2022-07" db="EMBL/GenBank/DDBJ databases">
        <title>Phylogenomic reconstructions and comparative analyses of Kickxellomycotina fungi.</title>
        <authorList>
            <person name="Reynolds N.K."/>
            <person name="Stajich J.E."/>
            <person name="Barry K."/>
            <person name="Grigoriev I.V."/>
            <person name="Crous P."/>
            <person name="Smith M.E."/>
        </authorList>
    </citation>
    <scope>NUCLEOTIDE SEQUENCE</scope>
    <source>
        <strain evidence="8">RSA 861</strain>
    </source>
</reference>
<accession>A0A9W8DY32</accession>
<name>A0A9W8DY32_9FUNG</name>
<dbReference type="GO" id="GO:0030674">
    <property type="term" value="F:protein-macromolecule adaptor activity"/>
    <property type="evidence" value="ECO:0007669"/>
    <property type="project" value="TreeGrafter"/>
</dbReference>
<protein>
    <submittedName>
        <fullName evidence="8">Uncharacterized protein</fullName>
    </submittedName>
</protein>
<evidence type="ECO:0000256" key="3">
    <source>
        <dbReference type="ARBA" id="ARBA00022737"/>
    </source>
</evidence>
<gene>
    <name evidence="8" type="ORF">IWQ60_001698</name>
</gene>
<evidence type="ECO:0000256" key="1">
    <source>
        <dbReference type="ARBA" id="ARBA00004906"/>
    </source>
</evidence>
<sequence length="457" mass="49126">MPADSLRGVASELAWRETSFGRASAYRSAPWHRLTGRPQGPVLRHYLGLFAHTSEQVYRFPLASETGAPLFACQFNPQPALAHFCLTASEGGLLLLADTRPGQFTTGRPTAEDLPQSYSGWMAHANAIFDVQWHADGRRALSAAGDQTIKLWDVETRQCTARFPAHEGSVKACAWNPSEPNVFASAGRDGRVVIWDLRCASRPEPGEDTALVRVYRPSDVIQNAHSVLDSLAGSGTGTSGLVGTGSVTEATKRKRPSTPTSSPARNRVRSIMPGSPSAGRSPTRRLAKPRAGVGPVQSATSVLYIPHSPFCLASAGVLNGIHMYDSQNLQRYLGALTGPNFKCASVYLKMSISPDSNYLASGSTTGDIYVWSLHQPSSLAPVVLQSHRREVSAVSWSQARANTLASCSDDCSLRVWEINWARAAKVRSLRSASRCLAAQQGCGALDDDDFGCTAQLS</sequence>